<dbReference type="AlphaFoldDB" id="F1T0L9"/>
<keyword evidence="1" id="KW-1133">Transmembrane helix</keyword>
<protein>
    <submittedName>
        <fullName evidence="2">Uncharacterized protein</fullName>
    </submittedName>
</protein>
<evidence type="ECO:0000256" key="1">
    <source>
        <dbReference type="SAM" id="Phobius"/>
    </source>
</evidence>
<feature type="transmembrane region" description="Helical" evidence="1">
    <location>
        <begin position="35"/>
        <end position="55"/>
    </location>
</feature>
<keyword evidence="1" id="KW-0812">Transmembrane</keyword>
<sequence length="58" mass="5849">MSVSVSPAQRITNVMLVESPGGLVTTPVIGPTLGVSQLVALASSMSGVILTLLICEPL</sequence>
<accession>F1T0L9</accession>
<evidence type="ECO:0000313" key="2">
    <source>
        <dbReference type="EMBL" id="BAJ84093.1"/>
    </source>
</evidence>
<organism evidence="2">
    <name type="scientific">Homo sapiens</name>
    <name type="common">Human</name>
    <dbReference type="NCBI Taxonomy" id="9606"/>
    <lineage>
        <taxon>Eukaryota</taxon>
        <taxon>Metazoa</taxon>
        <taxon>Chordata</taxon>
        <taxon>Craniata</taxon>
        <taxon>Vertebrata</taxon>
        <taxon>Euteleostomi</taxon>
        <taxon>Mammalia</taxon>
        <taxon>Eutheria</taxon>
        <taxon>Euarchontoglires</taxon>
        <taxon>Primates</taxon>
        <taxon>Haplorrhini</taxon>
        <taxon>Catarrhini</taxon>
        <taxon>Hominidae</taxon>
        <taxon>Homo</taxon>
    </lineage>
</organism>
<keyword evidence="1" id="KW-0472">Membrane</keyword>
<dbReference type="EMBL" id="AB593163">
    <property type="protein sequence ID" value="BAJ84093.1"/>
    <property type="molecule type" value="mRNA"/>
</dbReference>
<reference evidence="2" key="1">
    <citation type="journal article" date="2011" name="Invest. Ophthalmol. Vis. Sci.">
        <title>Full-length transcriptome analysis of human retina-derived cell lines ARPE-19 and Y79 using the vector-capping method.</title>
        <authorList>
            <person name="Oshikawa M."/>
            <person name="Tsutsui C."/>
            <person name="Ikegami T."/>
            <person name="Fuchida Y."/>
            <person name="Matsubara M."/>
            <person name="Toyama S."/>
            <person name="Usami R."/>
            <person name="Ohtoko K."/>
            <person name="Kato S."/>
        </authorList>
    </citation>
    <scope>NUCLEOTIDE SEQUENCE</scope>
</reference>
<name>F1T0L9_HUMAN</name>
<gene>
    <name evidence="2" type="primary">HP10985</name>
</gene>
<proteinExistence type="evidence at transcript level"/>